<dbReference type="RefSeq" id="WP_164308730.1">
    <property type="nucleotide sequence ID" value="NZ_BAABAD010000003.1"/>
</dbReference>
<dbReference type="PANTHER" id="PTHR34387">
    <property type="entry name" value="SLR1258 PROTEIN"/>
    <property type="match status" value="1"/>
</dbReference>
<name>A0ABR7WA83_9ACTN</name>
<proteinExistence type="predicted"/>
<evidence type="ECO:0000313" key="2">
    <source>
        <dbReference type="EMBL" id="MBD1318732.1"/>
    </source>
</evidence>
<sequence length="243" mass="24833">MSTLGARFARVVAFAAVVVAVLGVSACGSDDNGDKPRTVTVVGSGKVTGTPDTLRADIGVEATAADVSSALNEASAKVKQVTDAVVAAGVERKDIQTQQVNLSPQYSSPLPGGTAGVSGYQATNTIRVTIRDIAKASDILAAAADAGGDNTRISNVSFAIDDDAELLKKARESAFDDARSRADQYASLAGDSLGKVQTISEATSGQDQPAPLQRDSSVAATRVPVEPGEQTLTFTVTVTYALS</sequence>
<dbReference type="PANTHER" id="PTHR34387:SF1">
    <property type="entry name" value="PERIPLASMIC IMMUNOGENIC PROTEIN"/>
    <property type="match status" value="1"/>
</dbReference>
<protein>
    <submittedName>
        <fullName evidence="2">SIMPL domain-containing protein</fullName>
    </submittedName>
</protein>
<dbReference type="Gene3D" id="3.30.110.170">
    <property type="entry name" value="Protein of unknown function (DUF541), domain 1"/>
    <property type="match status" value="1"/>
</dbReference>
<dbReference type="InterPro" id="IPR007497">
    <property type="entry name" value="SIMPL/DUF541"/>
</dbReference>
<comment type="caution">
    <text evidence="2">The sequence shown here is derived from an EMBL/GenBank/DDBJ whole genome shotgun (WGS) entry which is preliminary data.</text>
</comment>
<accession>A0ABR7WA83</accession>
<feature type="signal peptide" evidence="1">
    <location>
        <begin position="1"/>
        <end position="26"/>
    </location>
</feature>
<dbReference type="Proteomes" id="UP000602395">
    <property type="component" value="Unassembled WGS sequence"/>
</dbReference>
<dbReference type="InterPro" id="IPR052022">
    <property type="entry name" value="26kDa_periplasmic_antigen"/>
</dbReference>
<dbReference type="Pfam" id="PF04402">
    <property type="entry name" value="SIMPL"/>
    <property type="match status" value="1"/>
</dbReference>
<gene>
    <name evidence="2" type="ORF">IDF66_03985</name>
</gene>
<dbReference type="PROSITE" id="PS51257">
    <property type="entry name" value="PROKAR_LIPOPROTEIN"/>
    <property type="match status" value="1"/>
</dbReference>
<keyword evidence="1" id="KW-0732">Signal</keyword>
<dbReference type="EMBL" id="JACWMS010000001">
    <property type="protein sequence ID" value="MBD1318732.1"/>
    <property type="molecule type" value="Genomic_DNA"/>
</dbReference>
<feature type="chain" id="PRO_5046307611" evidence="1">
    <location>
        <begin position="27"/>
        <end position="243"/>
    </location>
</feature>
<keyword evidence="3" id="KW-1185">Reference proteome</keyword>
<evidence type="ECO:0000313" key="3">
    <source>
        <dbReference type="Proteomes" id="UP000602395"/>
    </source>
</evidence>
<dbReference type="Gene3D" id="3.30.70.2970">
    <property type="entry name" value="Protein of unknown function (DUF541), domain 2"/>
    <property type="match status" value="1"/>
</dbReference>
<organism evidence="2 3">
    <name type="scientific">Gordonia hankookensis</name>
    <dbReference type="NCBI Taxonomy" id="589403"/>
    <lineage>
        <taxon>Bacteria</taxon>
        <taxon>Bacillati</taxon>
        <taxon>Actinomycetota</taxon>
        <taxon>Actinomycetes</taxon>
        <taxon>Mycobacteriales</taxon>
        <taxon>Gordoniaceae</taxon>
        <taxon>Gordonia</taxon>
    </lineage>
</organism>
<reference evidence="2 3" key="1">
    <citation type="submission" date="2020-09" db="EMBL/GenBank/DDBJ databases">
        <title>Novel species in genus Gordonia.</title>
        <authorList>
            <person name="Zhang G."/>
        </authorList>
    </citation>
    <scope>NUCLEOTIDE SEQUENCE [LARGE SCALE GENOMIC DNA]</scope>
    <source>
        <strain evidence="2 3">ON-33</strain>
    </source>
</reference>
<evidence type="ECO:0000256" key="1">
    <source>
        <dbReference type="SAM" id="SignalP"/>
    </source>
</evidence>